<keyword evidence="2" id="KW-1185">Reference proteome</keyword>
<accession>A0A2P5ATH6</accession>
<evidence type="ECO:0000313" key="1">
    <source>
        <dbReference type="EMBL" id="PON39857.1"/>
    </source>
</evidence>
<name>A0A2P5ATH6_PARAD</name>
<dbReference type="STRING" id="3476.A0A2P5ATH6"/>
<dbReference type="EMBL" id="JXTB01000454">
    <property type="protein sequence ID" value="PON39857.1"/>
    <property type="molecule type" value="Genomic_DNA"/>
</dbReference>
<sequence length="157" mass="18115">KAVDQCLYDRGITRVFTITVDNATSNDNGVTHMAKKINNRCNAILNCDHMHIRCATHILNLVANDGLEEYSGCVTKIRDIIRYVTTSSLRMAKFKNGAEKDNIFTKRFLCLDVPIRWNSTYLMLNITEKFEKAFDQIEDDDARYSWEFCEGITKKMS</sequence>
<protein>
    <submittedName>
        <fullName evidence="1">Ribonuclease H-like domain containing protein</fullName>
    </submittedName>
</protein>
<reference evidence="2" key="1">
    <citation type="submission" date="2016-06" db="EMBL/GenBank/DDBJ databases">
        <title>Parallel loss of symbiosis genes in relatives of nitrogen-fixing non-legume Parasponia.</title>
        <authorList>
            <person name="Van Velzen R."/>
            <person name="Holmer R."/>
            <person name="Bu F."/>
            <person name="Rutten L."/>
            <person name="Van Zeijl A."/>
            <person name="Liu W."/>
            <person name="Santuari L."/>
            <person name="Cao Q."/>
            <person name="Sharma T."/>
            <person name="Shen D."/>
            <person name="Roswanjaya Y."/>
            <person name="Wardhani T."/>
            <person name="Kalhor M.S."/>
            <person name="Jansen J."/>
            <person name="Van den Hoogen J."/>
            <person name="Gungor B."/>
            <person name="Hartog M."/>
            <person name="Hontelez J."/>
            <person name="Verver J."/>
            <person name="Yang W.-C."/>
            <person name="Schijlen E."/>
            <person name="Repin R."/>
            <person name="Schilthuizen M."/>
            <person name="Schranz E."/>
            <person name="Heidstra R."/>
            <person name="Miyata K."/>
            <person name="Fedorova E."/>
            <person name="Kohlen W."/>
            <person name="Bisseling T."/>
            <person name="Smit S."/>
            <person name="Geurts R."/>
        </authorList>
    </citation>
    <scope>NUCLEOTIDE SEQUENCE [LARGE SCALE GENOMIC DNA]</scope>
    <source>
        <strain evidence="2">cv. WU1-14</strain>
    </source>
</reference>
<dbReference type="Proteomes" id="UP000237105">
    <property type="component" value="Unassembled WGS sequence"/>
</dbReference>
<dbReference type="InterPro" id="IPR012337">
    <property type="entry name" value="RNaseH-like_sf"/>
</dbReference>
<dbReference type="OrthoDB" id="1741548at2759"/>
<dbReference type="PANTHER" id="PTHR46481">
    <property type="entry name" value="ZINC FINGER BED DOMAIN-CONTAINING PROTEIN 4"/>
    <property type="match status" value="1"/>
</dbReference>
<dbReference type="SUPFAM" id="SSF53098">
    <property type="entry name" value="Ribonuclease H-like"/>
    <property type="match status" value="1"/>
</dbReference>
<dbReference type="InterPro" id="IPR052035">
    <property type="entry name" value="ZnF_BED_domain_contain"/>
</dbReference>
<dbReference type="PANTHER" id="PTHR46481:SF8">
    <property type="entry name" value="ZINC FINGER BED DOMAIN-CONTAINING PROTEIN RICESLEEPER 1-LIKE"/>
    <property type="match status" value="1"/>
</dbReference>
<comment type="caution">
    <text evidence="1">The sequence shown here is derived from an EMBL/GenBank/DDBJ whole genome shotgun (WGS) entry which is preliminary data.</text>
</comment>
<dbReference type="AlphaFoldDB" id="A0A2P5ATH6"/>
<feature type="non-terminal residue" evidence="1">
    <location>
        <position position="1"/>
    </location>
</feature>
<proteinExistence type="predicted"/>
<organism evidence="1 2">
    <name type="scientific">Parasponia andersonii</name>
    <name type="common">Sponia andersonii</name>
    <dbReference type="NCBI Taxonomy" id="3476"/>
    <lineage>
        <taxon>Eukaryota</taxon>
        <taxon>Viridiplantae</taxon>
        <taxon>Streptophyta</taxon>
        <taxon>Embryophyta</taxon>
        <taxon>Tracheophyta</taxon>
        <taxon>Spermatophyta</taxon>
        <taxon>Magnoliopsida</taxon>
        <taxon>eudicotyledons</taxon>
        <taxon>Gunneridae</taxon>
        <taxon>Pentapetalae</taxon>
        <taxon>rosids</taxon>
        <taxon>fabids</taxon>
        <taxon>Rosales</taxon>
        <taxon>Cannabaceae</taxon>
        <taxon>Parasponia</taxon>
    </lineage>
</organism>
<gene>
    <name evidence="1" type="ORF">PanWU01x14_302080</name>
</gene>
<evidence type="ECO:0000313" key="2">
    <source>
        <dbReference type="Proteomes" id="UP000237105"/>
    </source>
</evidence>